<protein>
    <submittedName>
        <fullName evidence="2">Uncharacterized protein</fullName>
    </submittedName>
</protein>
<accession>A0A9Q1EW15</accession>
<sequence>MQPDPLHVTPRLALSSIHTVLPPFHLRLLEVRRRANADESGAVMRSGRTFKCPDDMEQRCRLGPACVRWRLAHSSESLRLYLTPGRETEKNPGPLQPSDEPSRESRSAPDSDLADEGELAPT</sequence>
<dbReference type="AlphaFoldDB" id="A0A9Q1EW15"/>
<evidence type="ECO:0000256" key="1">
    <source>
        <dbReference type="SAM" id="MobiDB-lite"/>
    </source>
</evidence>
<feature type="compositionally biased region" description="Basic and acidic residues" evidence="1">
    <location>
        <begin position="100"/>
        <end position="109"/>
    </location>
</feature>
<gene>
    <name evidence="2" type="ORF">SKAU_G00302470</name>
</gene>
<name>A0A9Q1EW15_SYNKA</name>
<evidence type="ECO:0000313" key="3">
    <source>
        <dbReference type="Proteomes" id="UP001152622"/>
    </source>
</evidence>
<reference evidence="2" key="1">
    <citation type="journal article" date="2023" name="Science">
        <title>Genome structures resolve the early diversification of teleost fishes.</title>
        <authorList>
            <person name="Parey E."/>
            <person name="Louis A."/>
            <person name="Montfort J."/>
            <person name="Bouchez O."/>
            <person name="Roques C."/>
            <person name="Iampietro C."/>
            <person name="Lluch J."/>
            <person name="Castinel A."/>
            <person name="Donnadieu C."/>
            <person name="Desvignes T."/>
            <person name="Floi Bucao C."/>
            <person name="Jouanno E."/>
            <person name="Wen M."/>
            <person name="Mejri S."/>
            <person name="Dirks R."/>
            <person name="Jansen H."/>
            <person name="Henkel C."/>
            <person name="Chen W.J."/>
            <person name="Zahm M."/>
            <person name="Cabau C."/>
            <person name="Klopp C."/>
            <person name="Thompson A.W."/>
            <person name="Robinson-Rechavi M."/>
            <person name="Braasch I."/>
            <person name="Lecointre G."/>
            <person name="Bobe J."/>
            <person name="Postlethwait J.H."/>
            <person name="Berthelot C."/>
            <person name="Roest Crollius H."/>
            <person name="Guiguen Y."/>
        </authorList>
    </citation>
    <scope>NUCLEOTIDE SEQUENCE</scope>
    <source>
        <strain evidence="2">WJC10195</strain>
    </source>
</reference>
<feature type="compositionally biased region" description="Acidic residues" evidence="1">
    <location>
        <begin position="112"/>
        <end position="122"/>
    </location>
</feature>
<evidence type="ECO:0000313" key="2">
    <source>
        <dbReference type="EMBL" id="KAJ8346054.1"/>
    </source>
</evidence>
<dbReference type="EMBL" id="JAINUF010000012">
    <property type="protein sequence ID" value="KAJ8346054.1"/>
    <property type="molecule type" value="Genomic_DNA"/>
</dbReference>
<proteinExistence type="predicted"/>
<organism evidence="2 3">
    <name type="scientific">Synaphobranchus kaupii</name>
    <name type="common">Kaup's arrowtooth eel</name>
    <dbReference type="NCBI Taxonomy" id="118154"/>
    <lineage>
        <taxon>Eukaryota</taxon>
        <taxon>Metazoa</taxon>
        <taxon>Chordata</taxon>
        <taxon>Craniata</taxon>
        <taxon>Vertebrata</taxon>
        <taxon>Euteleostomi</taxon>
        <taxon>Actinopterygii</taxon>
        <taxon>Neopterygii</taxon>
        <taxon>Teleostei</taxon>
        <taxon>Anguilliformes</taxon>
        <taxon>Synaphobranchidae</taxon>
        <taxon>Synaphobranchus</taxon>
    </lineage>
</organism>
<feature type="region of interest" description="Disordered" evidence="1">
    <location>
        <begin position="80"/>
        <end position="122"/>
    </location>
</feature>
<keyword evidence="3" id="KW-1185">Reference proteome</keyword>
<dbReference type="Proteomes" id="UP001152622">
    <property type="component" value="Chromosome 12"/>
</dbReference>
<comment type="caution">
    <text evidence="2">The sequence shown here is derived from an EMBL/GenBank/DDBJ whole genome shotgun (WGS) entry which is preliminary data.</text>
</comment>